<evidence type="ECO:0000256" key="1">
    <source>
        <dbReference type="ARBA" id="ARBA00004685"/>
    </source>
</evidence>
<accession>A0A9P7YWW8</accession>
<keyword evidence="5" id="KW-1185">Reference proteome</keyword>
<comment type="pathway">
    <text evidence="1">Mycotoxin biosynthesis.</text>
</comment>
<evidence type="ECO:0000256" key="3">
    <source>
        <dbReference type="ARBA" id="ARBA00035112"/>
    </source>
</evidence>
<dbReference type="GO" id="GO:0016491">
    <property type="term" value="F:oxidoreductase activity"/>
    <property type="evidence" value="ECO:0007669"/>
    <property type="project" value="UniProtKB-KW"/>
</dbReference>
<protein>
    <recommendedName>
        <fullName evidence="6">Oxidase ustYa</fullName>
    </recommendedName>
</protein>
<dbReference type="PANTHER" id="PTHR33365">
    <property type="entry name" value="YALI0B05434P"/>
    <property type="match status" value="1"/>
</dbReference>
<name>A0A9P7YWW8_9HELO</name>
<organism evidence="4 5">
    <name type="scientific">Calycina marina</name>
    <dbReference type="NCBI Taxonomy" id="1763456"/>
    <lineage>
        <taxon>Eukaryota</taxon>
        <taxon>Fungi</taxon>
        <taxon>Dikarya</taxon>
        <taxon>Ascomycota</taxon>
        <taxon>Pezizomycotina</taxon>
        <taxon>Leotiomycetes</taxon>
        <taxon>Helotiales</taxon>
        <taxon>Pezizellaceae</taxon>
        <taxon>Calycina</taxon>
    </lineage>
</organism>
<dbReference type="Pfam" id="PF11807">
    <property type="entry name" value="UstYa"/>
    <property type="match status" value="1"/>
</dbReference>
<comment type="similarity">
    <text evidence="3">Belongs to the ustYa family.</text>
</comment>
<dbReference type="Proteomes" id="UP000887226">
    <property type="component" value="Unassembled WGS sequence"/>
</dbReference>
<proteinExistence type="inferred from homology"/>
<evidence type="ECO:0000256" key="2">
    <source>
        <dbReference type="ARBA" id="ARBA00023002"/>
    </source>
</evidence>
<comment type="caution">
    <text evidence="4">The sequence shown here is derived from an EMBL/GenBank/DDBJ whole genome shotgun (WGS) entry which is preliminary data.</text>
</comment>
<gene>
    <name evidence="4" type="ORF">BJ878DRAFT_234454</name>
</gene>
<dbReference type="PANTHER" id="PTHR33365:SF11">
    <property type="entry name" value="TAT PATHWAY SIGNAL SEQUENCE"/>
    <property type="match status" value="1"/>
</dbReference>
<dbReference type="GO" id="GO:0043386">
    <property type="term" value="P:mycotoxin biosynthetic process"/>
    <property type="evidence" value="ECO:0007669"/>
    <property type="project" value="InterPro"/>
</dbReference>
<evidence type="ECO:0008006" key="6">
    <source>
        <dbReference type="Google" id="ProtNLM"/>
    </source>
</evidence>
<dbReference type="OrthoDB" id="3687641at2759"/>
<dbReference type="EMBL" id="MU254230">
    <property type="protein sequence ID" value="KAG9241329.1"/>
    <property type="molecule type" value="Genomic_DNA"/>
</dbReference>
<evidence type="ECO:0000313" key="5">
    <source>
        <dbReference type="Proteomes" id="UP000887226"/>
    </source>
</evidence>
<dbReference type="AlphaFoldDB" id="A0A9P7YWW8"/>
<reference evidence="4" key="1">
    <citation type="journal article" date="2021" name="IMA Fungus">
        <title>Genomic characterization of three marine fungi, including Emericellopsis atlantica sp. nov. with signatures of a generalist lifestyle and marine biomass degradation.</title>
        <authorList>
            <person name="Hagestad O.C."/>
            <person name="Hou L."/>
            <person name="Andersen J.H."/>
            <person name="Hansen E.H."/>
            <person name="Altermark B."/>
            <person name="Li C."/>
            <person name="Kuhnert E."/>
            <person name="Cox R.J."/>
            <person name="Crous P.W."/>
            <person name="Spatafora J.W."/>
            <person name="Lail K."/>
            <person name="Amirebrahimi M."/>
            <person name="Lipzen A."/>
            <person name="Pangilinan J."/>
            <person name="Andreopoulos W."/>
            <person name="Hayes R.D."/>
            <person name="Ng V."/>
            <person name="Grigoriev I.V."/>
            <person name="Jackson S.A."/>
            <person name="Sutton T.D.S."/>
            <person name="Dobson A.D.W."/>
            <person name="Rama T."/>
        </authorList>
    </citation>
    <scope>NUCLEOTIDE SEQUENCE</scope>
    <source>
        <strain evidence="4">TRa3180A</strain>
    </source>
</reference>
<dbReference type="InterPro" id="IPR021765">
    <property type="entry name" value="UstYa-like"/>
</dbReference>
<sequence>MWFRPVPTSNRVFIYNKTFPSIPSTESDGAWSALIPDNGGFFEHPSIPASRATLAVLHQLHCLDVIRHGYWAAHEAAMSPNKLDEDDLPAHIRPNHIRHCIDLIRHTLMCHGDTSIETVNKELGGVSGFGTVHQCTDWNALREWVSQQ</sequence>
<keyword evidence="2" id="KW-0560">Oxidoreductase</keyword>
<evidence type="ECO:0000313" key="4">
    <source>
        <dbReference type="EMBL" id="KAG9241329.1"/>
    </source>
</evidence>